<dbReference type="InterPro" id="IPR009006">
    <property type="entry name" value="Ala_racemase/Decarboxylase_C"/>
</dbReference>
<dbReference type="EC" id="4.1.1.17" evidence="7"/>
<protein>
    <recommendedName>
        <fullName evidence="7">ornithine decarboxylase</fullName>
        <ecNumber evidence="7">4.1.1.17</ecNumber>
    </recommendedName>
</protein>
<comment type="pathway">
    <text evidence="6">Amine and polyamine biosynthesis; putrescine biosynthesis via L-ornithine pathway; putrescine from L-ornithine: step 1/1.</text>
</comment>
<dbReference type="GO" id="GO:0005737">
    <property type="term" value="C:cytoplasm"/>
    <property type="evidence" value="ECO:0007669"/>
    <property type="project" value="TreeGrafter"/>
</dbReference>
<reference evidence="16" key="1">
    <citation type="submission" date="2025-08" db="UniProtKB">
        <authorList>
            <consortium name="RefSeq"/>
        </authorList>
    </citation>
    <scope>IDENTIFICATION</scope>
    <source>
        <tissue evidence="16">Sperm</tissue>
    </source>
</reference>
<feature type="domain" description="Orn/DAP/Arg decarboxylase 2 N-terminal" evidence="14">
    <location>
        <begin position="51"/>
        <end position="287"/>
    </location>
</feature>
<evidence type="ECO:0000313" key="16">
    <source>
        <dbReference type="RefSeq" id="XP_032817538.1"/>
    </source>
</evidence>
<dbReference type="CDD" id="cd00622">
    <property type="entry name" value="PLPDE_III_ODC"/>
    <property type="match status" value="1"/>
</dbReference>
<dbReference type="Proteomes" id="UP001318040">
    <property type="component" value="Chromosome 27"/>
</dbReference>
<dbReference type="PANTHER" id="PTHR11482:SF6">
    <property type="entry name" value="ORNITHINE DECARBOXYLASE 1-RELATED"/>
    <property type="match status" value="1"/>
</dbReference>
<dbReference type="PROSITE" id="PS00879">
    <property type="entry name" value="ODR_DC_2_2"/>
    <property type="match status" value="1"/>
</dbReference>
<evidence type="ECO:0000259" key="14">
    <source>
        <dbReference type="Pfam" id="PF02784"/>
    </source>
</evidence>
<comment type="similarity">
    <text evidence="2 12">Belongs to the Orn/Lys/Arg decarboxylase class-II family.</text>
</comment>
<dbReference type="PROSITE" id="PS00878">
    <property type="entry name" value="ODR_DC_2_1"/>
    <property type="match status" value="1"/>
</dbReference>
<evidence type="ECO:0000256" key="6">
    <source>
        <dbReference type="ARBA" id="ARBA00034115"/>
    </source>
</evidence>
<dbReference type="AlphaFoldDB" id="A0AAJ7X2E6"/>
<comment type="cofactor">
    <cofactor evidence="1 11">
        <name>pyridoxal 5'-phosphate</name>
        <dbReference type="ChEBI" id="CHEBI:597326"/>
    </cofactor>
</comment>
<dbReference type="FunFam" id="3.20.20.10:FF:000005">
    <property type="entry name" value="Ornithine decarboxylase"/>
    <property type="match status" value="1"/>
</dbReference>
<evidence type="ECO:0000256" key="7">
    <source>
        <dbReference type="ARBA" id="ARBA00034138"/>
    </source>
</evidence>
<dbReference type="RefSeq" id="XP_032817538.1">
    <property type="nucleotide sequence ID" value="XM_032961647.1"/>
</dbReference>
<accession>A0AAJ7X2E6</accession>
<dbReference type="PRINTS" id="PR01182">
    <property type="entry name" value="ORNDCRBXLASE"/>
</dbReference>
<dbReference type="InterPro" id="IPR022644">
    <property type="entry name" value="De-COase2_N"/>
</dbReference>
<feature type="modified residue" description="N6-(pyridoxal phosphate)lysine" evidence="11">
    <location>
        <position position="75"/>
    </location>
</feature>
<dbReference type="Gene3D" id="2.40.37.10">
    <property type="entry name" value="Lyase, Ornithine Decarboxylase, Chain A, domain 1"/>
    <property type="match status" value="1"/>
</dbReference>
<evidence type="ECO:0000256" key="1">
    <source>
        <dbReference type="ARBA" id="ARBA00001933"/>
    </source>
</evidence>
<dbReference type="Gene3D" id="3.20.20.10">
    <property type="entry name" value="Alanine racemase"/>
    <property type="match status" value="1"/>
</dbReference>
<gene>
    <name evidence="16" type="primary">LOC116946591</name>
</gene>
<evidence type="ECO:0000256" key="5">
    <source>
        <dbReference type="ARBA" id="ARBA00023239"/>
    </source>
</evidence>
<keyword evidence="3 11" id="KW-0663">Pyridoxal phosphate</keyword>
<name>A0AAJ7X2E6_PETMA</name>
<dbReference type="SUPFAM" id="SSF50621">
    <property type="entry name" value="Alanine racemase C-terminal domain-like"/>
    <property type="match status" value="1"/>
</dbReference>
<organism evidence="15 16">
    <name type="scientific">Petromyzon marinus</name>
    <name type="common">Sea lamprey</name>
    <dbReference type="NCBI Taxonomy" id="7757"/>
    <lineage>
        <taxon>Eukaryota</taxon>
        <taxon>Metazoa</taxon>
        <taxon>Chordata</taxon>
        <taxon>Craniata</taxon>
        <taxon>Vertebrata</taxon>
        <taxon>Cyclostomata</taxon>
        <taxon>Hyperoartia</taxon>
        <taxon>Petromyzontiformes</taxon>
        <taxon>Petromyzontidae</taxon>
        <taxon>Petromyzon</taxon>
    </lineage>
</organism>
<sequence>MTAKEVSGSAVTGEDRILQVLDDGTDLVEVVRSISEGEAMAEKEAFYVVDLGDIVRKHLRWLSTLPRVRPFYAVKCNSTQTIVHILATLGAGFDCASKEEIALVQSIGVSADRIIYANPCKQASHLRYAAKYGVDLMTFDSDAELHKIARINPNARLVLRILTNDSRSVYRMSNKFGVSPESSRELLETAFGLGLLVVGVSFHVGSICNEPEAFAQSIADARRVFNIAADLGVKLTLLDIGGGFPGYNEHVRNNFDEIAAVVNSALDTHFPAGCGVNIISEPGRYYVMSAFTLATNVIGKKTLFKPLADGVGEPVYMYYMNDGIHGSFQHVIHDIEEVVTEALKPVGPEEPVLESSLWGPSCDGYDCVVKRMPLPEMHVDDWLLFRNMGAYTLAMSTEFNGFRRPMLHYVIRKTEWTLLTALCTEDKLSPSLGF</sequence>
<evidence type="ECO:0000256" key="2">
    <source>
        <dbReference type="ARBA" id="ARBA00008872"/>
    </source>
</evidence>
<feature type="domain" description="Orn/DAP/Arg decarboxylase 2 C-terminal" evidence="13">
    <location>
        <begin position="46"/>
        <end position="389"/>
    </location>
</feature>
<dbReference type="Pfam" id="PF00278">
    <property type="entry name" value="Orn_DAP_Arg_deC"/>
    <property type="match status" value="1"/>
</dbReference>
<dbReference type="GO" id="GO:0033387">
    <property type="term" value="P:putrescine biosynthetic process from arginine, via ornithine"/>
    <property type="evidence" value="ECO:0007669"/>
    <property type="project" value="TreeGrafter"/>
</dbReference>
<evidence type="ECO:0000256" key="11">
    <source>
        <dbReference type="PIRSR" id="PIRSR600183-50"/>
    </source>
</evidence>
<evidence type="ECO:0000313" key="15">
    <source>
        <dbReference type="Proteomes" id="UP001318040"/>
    </source>
</evidence>
<comment type="subunit">
    <text evidence="9">Homodimer. Only the dimer is catalytically active, as the active sites are constructed of residues from both monomers.</text>
</comment>
<evidence type="ECO:0000256" key="10">
    <source>
        <dbReference type="ARBA" id="ARBA00049127"/>
    </source>
</evidence>
<comment type="catalytic activity">
    <reaction evidence="10">
        <text>L-ornithine + H(+) = putrescine + CO2</text>
        <dbReference type="Rhea" id="RHEA:22964"/>
        <dbReference type="ChEBI" id="CHEBI:15378"/>
        <dbReference type="ChEBI" id="CHEBI:16526"/>
        <dbReference type="ChEBI" id="CHEBI:46911"/>
        <dbReference type="ChEBI" id="CHEBI:326268"/>
        <dbReference type="EC" id="4.1.1.17"/>
    </reaction>
</comment>
<keyword evidence="5" id="KW-0456">Lyase</keyword>
<dbReference type="Pfam" id="PF02784">
    <property type="entry name" value="Orn_Arg_deC_N"/>
    <property type="match status" value="1"/>
</dbReference>
<dbReference type="PANTHER" id="PTHR11482">
    <property type="entry name" value="ARGININE/DIAMINOPIMELATE/ORNITHINE DECARBOXYLASE"/>
    <property type="match status" value="1"/>
</dbReference>
<evidence type="ECO:0000256" key="3">
    <source>
        <dbReference type="ARBA" id="ARBA00022898"/>
    </source>
</evidence>
<evidence type="ECO:0000256" key="8">
    <source>
        <dbReference type="ARBA" id="ARBA00037173"/>
    </source>
</evidence>
<proteinExistence type="inferred from homology"/>
<evidence type="ECO:0000259" key="13">
    <source>
        <dbReference type="Pfam" id="PF00278"/>
    </source>
</evidence>
<dbReference type="KEGG" id="pmrn:116946591"/>
<dbReference type="GO" id="GO:0004586">
    <property type="term" value="F:ornithine decarboxylase activity"/>
    <property type="evidence" value="ECO:0007669"/>
    <property type="project" value="UniProtKB-EC"/>
</dbReference>
<dbReference type="InterPro" id="IPR029066">
    <property type="entry name" value="PLP-binding_barrel"/>
</dbReference>
<evidence type="ECO:0000256" key="9">
    <source>
        <dbReference type="ARBA" id="ARBA00046672"/>
    </source>
</evidence>
<keyword evidence="4" id="KW-0620">Polyamine biosynthesis</keyword>
<feature type="active site" description="Proton donor" evidence="11">
    <location>
        <position position="362"/>
    </location>
</feature>
<dbReference type="InterPro" id="IPR002433">
    <property type="entry name" value="Orn_de-COase"/>
</dbReference>
<keyword evidence="15" id="KW-1185">Reference proteome</keyword>
<dbReference type="InterPro" id="IPR000183">
    <property type="entry name" value="Orn/DAP/Arg_de-COase"/>
</dbReference>
<evidence type="ECO:0000256" key="12">
    <source>
        <dbReference type="RuleBase" id="RU003737"/>
    </source>
</evidence>
<evidence type="ECO:0000256" key="4">
    <source>
        <dbReference type="ARBA" id="ARBA00023115"/>
    </source>
</evidence>
<comment type="function">
    <text evidence="8">Catalyzes the first and rate-limiting step of polyamine biosynthesis that converts ornithine into putrescine, which is the precursor for the polyamines, spermidine and spermine. Polyamines are essential for cell proliferation and are implicated in cellular processes, ranging from DNA replication to apoptosis.</text>
</comment>
<dbReference type="InterPro" id="IPR022643">
    <property type="entry name" value="De-COase2_C"/>
</dbReference>
<dbReference type="InterPro" id="IPR022653">
    <property type="entry name" value="De-COase2_pyr-phos_BS"/>
</dbReference>
<dbReference type="PRINTS" id="PR01179">
    <property type="entry name" value="ODADCRBXLASE"/>
</dbReference>
<dbReference type="SUPFAM" id="SSF51419">
    <property type="entry name" value="PLP-binding barrel"/>
    <property type="match status" value="1"/>
</dbReference>
<dbReference type="InterPro" id="IPR022657">
    <property type="entry name" value="De-COase2_CS"/>
</dbReference>